<evidence type="ECO:0008006" key="7">
    <source>
        <dbReference type="Google" id="ProtNLM"/>
    </source>
</evidence>
<evidence type="ECO:0000259" key="3">
    <source>
        <dbReference type="Pfam" id="PF16335"/>
    </source>
</evidence>
<gene>
    <name evidence="5" type="ORF">HMPREF0663_10918</name>
</gene>
<dbReference type="RefSeq" id="WP_004368133.1">
    <property type="nucleotide sequence ID" value="NZ_GL833116.1"/>
</dbReference>
<dbReference type="eggNOG" id="COG3250">
    <property type="taxonomic scope" value="Bacteria"/>
</dbReference>
<dbReference type="STRING" id="28134.SAMN05444288_1751"/>
<evidence type="ECO:0000259" key="2">
    <source>
        <dbReference type="Pfam" id="PF16334"/>
    </source>
</evidence>
<dbReference type="SUPFAM" id="SSF48208">
    <property type="entry name" value="Six-hairpin glycosidases"/>
    <property type="match status" value="1"/>
</dbReference>
<keyword evidence="6" id="KW-1185">Reference proteome</keyword>
<evidence type="ECO:0000313" key="5">
    <source>
        <dbReference type="EMBL" id="EFZ37460.1"/>
    </source>
</evidence>
<dbReference type="HOGENOM" id="CLU_008020_2_0_10"/>
<dbReference type="InterPro" id="IPR008928">
    <property type="entry name" value="6-hairpin_glycosidase_sf"/>
</dbReference>
<reference evidence="5" key="1">
    <citation type="submission" date="2011-01" db="EMBL/GenBank/DDBJ databases">
        <authorList>
            <person name="Muzny D."/>
            <person name="Qin X."/>
            <person name="Buhay C."/>
            <person name="Dugan-Rocha S."/>
            <person name="Ding Y."/>
            <person name="Chen G."/>
            <person name="Hawes A."/>
            <person name="Holder M."/>
            <person name="Jhangiani S."/>
            <person name="Johnson A."/>
            <person name="Khan Z."/>
            <person name="Li Z."/>
            <person name="Liu W."/>
            <person name="Liu X."/>
            <person name="Perez L."/>
            <person name="Shen H."/>
            <person name="Wang Q."/>
            <person name="Watt J."/>
            <person name="Xi L."/>
            <person name="Xin Y."/>
            <person name="Zhou J."/>
            <person name="Deng J."/>
            <person name="Jiang H."/>
            <person name="Liu Y."/>
            <person name="Qu J."/>
            <person name="Song X.-Z."/>
            <person name="Zhang L."/>
            <person name="Villasana D."/>
            <person name="Johnson A."/>
            <person name="Liu J."/>
            <person name="Liyanage D."/>
            <person name="Lorensuhewa L."/>
            <person name="Robinson T."/>
            <person name="Song A."/>
            <person name="Song B.-B."/>
            <person name="Dinh H."/>
            <person name="Thornton R."/>
            <person name="Coyle M."/>
            <person name="Francisco L."/>
            <person name="Jackson L."/>
            <person name="Javaid M."/>
            <person name="Korchina V."/>
            <person name="Kovar C."/>
            <person name="Mata R."/>
            <person name="Mathew T."/>
            <person name="Ngo R."/>
            <person name="Nguyen L."/>
            <person name="Nguyen N."/>
            <person name="Okwuonu G."/>
            <person name="Ongeri F."/>
            <person name="Pham C."/>
            <person name="Simmons D."/>
            <person name="Wilczek-Boney K."/>
            <person name="Hale W."/>
            <person name="Jakkamsetti A."/>
            <person name="Pham P."/>
            <person name="Ruth R."/>
            <person name="San Lucas F."/>
            <person name="Warren J."/>
            <person name="Zhang J."/>
            <person name="Zhao Z."/>
            <person name="Zhou C."/>
            <person name="Zhu D."/>
            <person name="Lee S."/>
            <person name="Bess C."/>
            <person name="Blankenburg K."/>
            <person name="Forbes L."/>
            <person name="Fu Q."/>
            <person name="Gubbala S."/>
            <person name="Hirani K."/>
            <person name="Jayaseelan J.C."/>
            <person name="Lara F."/>
            <person name="Munidasa M."/>
            <person name="Palculict T."/>
            <person name="Patil S."/>
            <person name="Pu L.-L."/>
            <person name="Saada N."/>
            <person name="Tang L."/>
            <person name="Weissenberger G."/>
            <person name="Zhu Y."/>
            <person name="Hemphill L."/>
            <person name="Shang Y."/>
            <person name="Youmans B."/>
            <person name="Ayvaz T."/>
            <person name="Ross M."/>
            <person name="Santibanez J."/>
            <person name="Aqrawi P."/>
            <person name="Gross S."/>
            <person name="Joshi V."/>
            <person name="Fowler G."/>
            <person name="Nazareth L."/>
            <person name="Reid J."/>
            <person name="Worley K."/>
            <person name="Petrosino J."/>
            <person name="Highlander S."/>
            <person name="Gibbs R."/>
        </authorList>
    </citation>
    <scope>NUCLEOTIDE SEQUENCE [LARGE SCALE GENOMIC DNA]</scope>
    <source>
        <strain evidence="5">ATCC 33269</strain>
    </source>
</reference>
<proteinExistence type="predicted"/>
<protein>
    <recommendedName>
        <fullName evidence="7">Glutaminase</fullName>
    </recommendedName>
</protein>
<dbReference type="Proteomes" id="UP000005580">
    <property type="component" value="Unassembled WGS sequence"/>
</dbReference>
<evidence type="ECO:0000259" key="4">
    <source>
        <dbReference type="Pfam" id="PF17168"/>
    </source>
</evidence>
<sequence length="912" mass="103648">MKFNLTFIASLCIALTMNAQTAEFFRPYKSVSLRLPAVPLIVNDPYFSIWSPYNALNEGSTSYWYGKDIEKPIEGLVRVDGITYRFMGKEKEYILDRAIVPMACDDQWMAKITNTSPVSSRWTALTFDDSAWDTALGAFGNADEYRASYIRTEWRGDNTNIWIRRKFRITAEELKKDLYLIYSHDDIFELYLCGLNGRKKIIDTGYNWGENFVYHLTESDKALLAEGENMIAAHCFNRMGGSLVDFGIYENVKTPVPDIRNAVQKSVDVLATNTYYTFTCGPVELDVVFTAPMLIDNLDLLSTPINYVSYQVRSTDGAKHQVQVYFSASPQIAVNDRNDPTISRRIANNGVRYYRTGNRNQTLHGTGDHTPIDWGYLYLPEINGTAGIYSVNDAERAFAAEGRLPAASKTNVVAERQGQYPLLAYTHDFGDVTDASTFMMIGYNEVKDIEFLNRQYTGYWARNGKTIYQAFEEMRDNYNEIMTKCRALDKTIYDDGLAAGNVKYAELLSGSYRHVIAAHKLFQDRDGDLLFFSRENNSGGFVNTVDLTYPESPLFLKYNHELQKAMMTSIFKYCESDRWGFTFAAHDLGDYPMANNQNYAIRFPEVNGSFGGNMPIEESGNLVTLAATISMLEGNTTYAERFWDTLKKWTDYLAEYGQDPENQLCTDDFAGRSTHNTNLSLKAIMGVAGFAMMAKIKGDQATYDTYMAKAKSMADKWEHDALDASGTHYKRTLDLDGTWSQKYNMIWDKLWKINIIPNNAMQREIDYYLTIQNKYGLPLDNRSEYTKSDWIMWTASMAPDKETFLKFSDLVYKYVDETESRVPISDWHYTKSGNMVGFRARSVIGGYWMKVLMDSFEPKVLPPAGIVNVGSSGGESKIKACYNAVGQAINAPMKGLNIVEYANGEVRKVFLK</sequence>
<feature type="chain" id="PRO_5003223880" description="Glutaminase" evidence="1">
    <location>
        <begin position="22"/>
        <end position="912"/>
    </location>
</feature>
<feature type="domain" description="DUF4964" evidence="2">
    <location>
        <begin position="10"/>
        <end position="91"/>
    </location>
</feature>
<dbReference type="Pfam" id="PF16334">
    <property type="entry name" value="DUF4964"/>
    <property type="match status" value="1"/>
</dbReference>
<name>E7RP17_9BACT</name>
<dbReference type="Gene3D" id="1.50.10.10">
    <property type="match status" value="1"/>
</dbReference>
<dbReference type="AlphaFoldDB" id="E7RP17"/>
<dbReference type="Pfam" id="PF17168">
    <property type="entry name" value="DUF5127"/>
    <property type="match status" value="1"/>
</dbReference>
<dbReference type="InterPro" id="IPR032514">
    <property type="entry name" value="GtaA_central"/>
</dbReference>
<dbReference type="InterPro" id="IPR012341">
    <property type="entry name" value="6hp_glycosidase-like_sf"/>
</dbReference>
<dbReference type="InterPro" id="IPR033433">
    <property type="entry name" value="GtaA_N"/>
</dbReference>
<evidence type="ECO:0000256" key="1">
    <source>
        <dbReference type="SAM" id="SignalP"/>
    </source>
</evidence>
<accession>E7RP17</accession>
<dbReference type="Gene3D" id="2.60.120.260">
    <property type="entry name" value="Galactose-binding domain-like"/>
    <property type="match status" value="1"/>
</dbReference>
<dbReference type="Pfam" id="PF16335">
    <property type="entry name" value="GtaA_6_Hairpin"/>
    <property type="match status" value="1"/>
</dbReference>
<feature type="domain" description="Glutaminase A central" evidence="3">
    <location>
        <begin position="503"/>
        <end position="850"/>
    </location>
</feature>
<keyword evidence="1" id="KW-0732">Signal</keyword>
<dbReference type="EMBL" id="AEPE02000003">
    <property type="protein sequence ID" value="EFZ37460.1"/>
    <property type="molecule type" value="Genomic_DNA"/>
</dbReference>
<dbReference type="PANTHER" id="PTHR31987">
    <property type="entry name" value="GLUTAMINASE A-RELATED"/>
    <property type="match status" value="1"/>
</dbReference>
<dbReference type="GO" id="GO:0005975">
    <property type="term" value="P:carbohydrate metabolic process"/>
    <property type="evidence" value="ECO:0007669"/>
    <property type="project" value="InterPro"/>
</dbReference>
<feature type="signal peptide" evidence="1">
    <location>
        <begin position="1"/>
        <end position="21"/>
    </location>
</feature>
<dbReference type="InterPro" id="IPR032515">
    <property type="entry name" value="DUF4964"/>
</dbReference>
<dbReference type="PANTHER" id="PTHR31987:SF1">
    <property type="entry name" value="GLUTAMINASE A"/>
    <property type="match status" value="1"/>
</dbReference>
<comment type="caution">
    <text evidence="5">The sequence shown here is derived from an EMBL/GenBank/DDBJ whole genome shotgun (WGS) entry which is preliminary data.</text>
</comment>
<organism evidence="5 6">
    <name type="scientific">Hoylesella oralis ATCC 33269</name>
    <dbReference type="NCBI Taxonomy" id="873533"/>
    <lineage>
        <taxon>Bacteria</taxon>
        <taxon>Pseudomonadati</taxon>
        <taxon>Bacteroidota</taxon>
        <taxon>Bacteroidia</taxon>
        <taxon>Bacteroidales</taxon>
        <taxon>Prevotellaceae</taxon>
        <taxon>Hoylesella</taxon>
    </lineage>
</organism>
<dbReference type="InterPro" id="IPR052743">
    <property type="entry name" value="Glutaminase_GtaA"/>
</dbReference>
<feature type="domain" description="Glutaminase A N-terminal" evidence="4">
    <location>
        <begin position="272"/>
        <end position="495"/>
    </location>
</feature>
<evidence type="ECO:0000313" key="6">
    <source>
        <dbReference type="Proteomes" id="UP000005580"/>
    </source>
</evidence>